<organism evidence="2">
    <name type="scientific">Planktothricoides sp. SpSt-374</name>
    <dbReference type="NCBI Taxonomy" id="2282167"/>
    <lineage>
        <taxon>Bacteria</taxon>
        <taxon>Bacillati</taxon>
        <taxon>Cyanobacteriota</taxon>
        <taxon>Cyanophyceae</taxon>
        <taxon>Oscillatoriophycideae</taxon>
        <taxon>Oscillatoriales</taxon>
        <taxon>Oscillatoriaceae</taxon>
        <taxon>Planktothricoides</taxon>
    </lineage>
</organism>
<dbReference type="InterPro" id="IPR021499">
    <property type="entry name" value="DUF3153"/>
</dbReference>
<dbReference type="AlphaFoldDB" id="A0A7C3ZY49"/>
<accession>A0A7C3ZY49</accession>
<comment type="caution">
    <text evidence="2">The sequence shown here is derived from an EMBL/GenBank/DDBJ whole genome shotgun (WGS) entry which is preliminary data.</text>
</comment>
<dbReference type="Pfam" id="PF11353">
    <property type="entry name" value="DUF3153"/>
    <property type="match status" value="1"/>
</dbReference>
<sequence>MTKDKFPVLAVMWERLCRIVASRGLTLAIVAACLLLSGCVKYDVEVAFDSQTHGEIVQHIKIGERLTAFSSETASAWLDSIERRVRKLRGSTKRISPQEAIARIPFNNGAELAAKFNEFLRPVEARKSDDVGAKVGKEETVLPEIVSQMGIRQNNLLLVLRNRLSWDLDLTSLGAIAADGNVLIGTGALLDLKFALATPWGARLVTTAPPGETPPGEINLVPEVKNGGRKLIWTLQPGRVNHIEAVFWVPSPIGLGAVAIAFFIAAGYNLRYRLLPAPGGSKTSTPATVPPPVTQ</sequence>
<protein>
    <submittedName>
        <fullName evidence="2">DUF3153 domain-containing protein</fullName>
    </submittedName>
</protein>
<keyword evidence="1" id="KW-1133">Transmembrane helix</keyword>
<name>A0A7C3ZY49_9CYAN</name>
<proteinExistence type="predicted"/>
<reference evidence="2" key="1">
    <citation type="journal article" date="2020" name="mSystems">
        <title>Genome- and Community-Level Interaction Insights into Carbon Utilization and Element Cycling Functions of Hydrothermarchaeota in Hydrothermal Sediment.</title>
        <authorList>
            <person name="Zhou Z."/>
            <person name="Liu Y."/>
            <person name="Xu W."/>
            <person name="Pan J."/>
            <person name="Luo Z.H."/>
            <person name="Li M."/>
        </authorList>
    </citation>
    <scope>NUCLEOTIDE SEQUENCE [LARGE SCALE GENOMIC DNA]</scope>
    <source>
        <strain evidence="2">SpSt-374</strain>
    </source>
</reference>
<evidence type="ECO:0000256" key="1">
    <source>
        <dbReference type="SAM" id="Phobius"/>
    </source>
</evidence>
<gene>
    <name evidence="2" type="ORF">ENR15_13605</name>
</gene>
<keyword evidence="1" id="KW-0472">Membrane</keyword>
<dbReference type="EMBL" id="DSPX01000134">
    <property type="protein sequence ID" value="HGG01647.1"/>
    <property type="molecule type" value="Genomic_DNA"/>
</dbReference>
<evidence type="ECO:0000313" key="2">
    <source>
        <dbReference type="EMBL" id="HGG01647.1"/>
    </source>
</evidence>
<feature type="transmembrane region" description="Helical" evidence="1">
    <location>
        <begin position="245"/>
        <end position="268"/>
    </location>
</feature>
<keyword evidence="1" id="KW-0812">Transmembrane</keyword>